<proteinExistence type="predicted"/>
<gene>
    <name evidence="1" type="ORF">MLD38_012283</name>
</gene>
<dbReference type="Proteomes" id="UP001057402">
    <property type="component" value="Chromosome 4"/>
</dbReference>
<protein>
    <submittedName>
        <fullName evidence="1">Uncharacterized protein</fullName>
    </submittedName>
</protein>
<comment type="caution">
    <text evidence="1">The sequence shown here is derived from an EMBL/GenBank/DDBJ whole genome shotgun (WGS) entry which is preliminary data.</text>
</comment>
<keyword evidence="2" id="KW-1185">Reference proteome</keyword>
<name>A0ACB9R8U9_9MYRT</name>
<sequence>MQLTTPGYDGGMEKSNLGEVRINEKKIEKREPSVEFGKYSGEFSVTSAITYARDTPEVEWQPKYHLASIEEEQSTVTSQSSQVGIQVEKSAGAQSPSESSSIDEVADTLSSKIKVKKIDVLQTIEKNVEVDGESLPAKGKNEVPFDEDEVPVMVSLSTLPPTLEAPGALKTLHGKGDDVGAAAGGLSRLAGLGRAARRQLATTLDEFWGQLFDFHGLVTQEAKLKKLDVLLGIESNNVSSSQKMETNRLDSAACYSNRAFDKISPSENYTKSAASLNANEAGSCFLSVPTVPRCGDDCIWKAESIISFGVWCIHKILDLSLMESRPELWGKYTYVLKPSSILQSRSLTAPCFCVTISGANDHPTFTPVLGNGNSFPLPAEPIRGKCTTATVLDTIKDVEVAISGRKGRTGTAAGDIAFPKGKENLASVLKRYKRRLSRLPCSHKGSSNPRKAQHTGSYGS</sequence>
<evidence type="ECO:0000313" key="2">
    <source>
        <dbReference type="Proteomes" id="UP001057402"/>
    </source>
</evidence>
<organism evidence="1 2">
    <name type="scientific">Melastoma candidum</name>
    <dbReference type="NCBI Taxonomy" id="119954"/>
    <lineage>
        <taxon>Eukaryota</taxon>
        <taxon>Viridiplantae</taxon>
        <taxon>Streptophyta</taxon>
        <taxon>Embryophyta</taxon>
        <taxon>Tracheophyta</taxon>
        <taxon>Spermatophyta</taxon>
        <taxon>Magnoliopsida</taxon>
        <taxon>eudicotyledons</taxon>
        <taxon>Gunneridae</taxon>
        <taxon>Pentapetalae</taxon>
        <taxon>rosids</taxon>
        <taxon>malvids</taxon>
        <taxon>Myrtales</taxon>
        <taxon>Melastomataceae</taxon>
        <taxon>Melastomatoideae</taxon>
        <taxon>Melastomateae</taxon>
        <taxon>Melastoma</taxon>
    </lineage>
</organism>
<reference evidence="2" key="1">
    <citation type="journal article" date="2023" name="Front. Plant Sci.">
        <title>Chromosomal-level genome assembly of Melastoma candidum provides insights into trichome evolution.</title>
        <authorList>
            <person name="Zhong Y."/>
            <person name="Wu W."/>
            <person name="Sun C."/>
            <person name="Zou P."/>
            <person name="Liu Y."/>
            <person name="Dai S."/>
            <person name="Zhou R."/>
        </authorList>
    </citation>
    <scope>NUCLEOTIDE SEQUENCE [LARGE SCALE GENOMIC DNA]</scope>
</reference>
<dbReference type="EMBL" id="CM042883">
    <property type="protein sequence ID" value="KAI4374271.1"/>
    <property type="molecule type" value="Genomic_DNA"/>
</dbReference>
<evidence type="ECO:0000313" key="1">
    <source>
        <dbReference type="EMBL" id="KAI4374271.1"/>
    </source>
</evidence>
<accession>A0ACB9R8U9</accession>